<dbReference type="OMA" id="WASSLWH"/>
<gene>
    <name evidence="2" type="ORF">AMSG_07554</name>
</gene>
<dbReference type="OrthoDB" id="564736at2759"/>
<reference evidence="2 3" key="1">
    <citation type="submission" date="2010-05" db="EMBL/GenBank/DDBJ databases">
        <title>The Genome Sequence of Thecamonas trahens ATCC 50062.</title>
        <authorList>
            <consortium name="The Broad Institute Genome Sequencing Platform"/>
            <person name="Russ C."/>
            <person name="Cuomo C."/>
            <person name="Shea T."/>
            <person name="Young S.K."/>
            <person name="Zeng Q."/>
            <person name="Koehrsen M."/>
            <person name="Haas B."/>
            <person name="Borodovsky M."/>
            <person name="Guigo R."/>
            <person name="Alvarado L."/>
            <person name="Berlin A."/>
            <person name="Bochicchio J."/>
            <person name="Borenstein D."/>
            <person name="Chapman S."/>
            <person name="Chen Z."/>
            <person name="Freedman E."/>
            <person name="Gellesch M."/>
            <person name="Goldberg J."/>
            <person name="Griggs A."/>
            <person name="Gujja S."/>
            <person name="Heilman E."/>
            <person name="Heiman D."/>
            <person name="Hepburn T."/>
            <person name="Howarth C."/>
            <person name="Jen D."/>
            <person name="Larson L."/>
            <person name="Mehta T."/>
            <person name="Park D."/>
            <person name="Pearson M."/>
            <person name="Roberts A."/>
            <person name="Saif S."/>
            <person name="Shenoy N."/>
            <person name="Sisk P."/>
            <person name="Stolte C."/>
            <person name="Sykes S."/>
            <person name="Thomson T."/>
            <person name="Walk T."/>
            <person name="White J."/>
            <person name="Yandava C."/>
            <person name="Burger G."/>
            <person name="Gray M.W."/>
            <person name="Holland P.W.H."/>
            <person name="King N."/>
            <person name="Lang F.B.F."/>
            <person name="Roger A.J."/>
            <person name="Ruiz-Trillo I."/>
            <person name="Lander E."/>
            <person name="Nusbaum C."/>
        </authorList>
    </citation>
    <scope>NUCLEOTIDE SEQUENCE [LARGE SCALE GENOMIC DNA]</scope>
    <source>
        <strain evidence="2 3">ATCC 50062</strain>
    </source>
</reference>
<proteinExistence type="predicted"/>
<evidence type="ECO:0000313" key="3">
    <source>
        <dbReference type="Proteomes" id="UP000054408"/>
    </source>
</evidence>
<keyword evidence="1" id="KW-1133">Transmembrane helix</keyword>
<evidence type="ECO:0000313" key="2">
    <source>
        <dbReference type="EMBL" id="KNC51638.1"/>
    </source>
</evidence>
<dbReference type="EMBL" id="GL349468">
    <property type="protein sequence ID" value="KNC51638.1"/>
    <property type="molecule type" value="Genomic_DNA"/>
</dbReference>
<dbReference type="AlphaFoldDB" id="A0A0L0DK00"/>
<dbReference type="GeneID" id="25566446"/>
<feature type="transmembrane region" description="Helical" evidence="1">
    <location>
        <begin position="67"/>
        <end position="91"/>
    </location>
</feature>
<feature type="transmembrane region" description="Helical" evidence="1">
    <location>
        <begin position="127"/>
        <end position="147"/>
    </location>
</feature>
<feature type="transmembrane region" description="Helical" evidence="1">
    <location>
        <begin position="42"/>
        <end position="60"/>
    </location>
</feature>
<accession>A0A0L0DK00</accession>
<organism evidence="2 3">
    <name type="scientific">Thecamonas trahens ATCC 50062</name>
    <dbReference type="NCBI Taxonomy" id="461836"/>
    <lineage>
        <taxon>Eukaryota</taxon>
        <taxon>Apusozoa</taxon>
        <taxon>Apusomonadida</taxon>
        <taxon>Apusomonadidae</taxon>
        <taxon>Thecamonas</taxon>
    </lineage>
</organism>
<sequence length="285" mass="30834">MASQPAATAAAAASSAAAARGWASSLWHSPRVVKARTLWDEWGMALGIVRVLVTLYFVNLSSTHLELFVLGVPGMPWFSPFVLVAALLAMANKWFHITGSVLVAKASYDTGYIILSRIVQWLSGGPFYVNELMVKMMAILGCAVLLLSRDGYFADVKTPSAIAGLLLSQPTRAEREASSPRRSLLLLASRLLMCSLFIWVGVTELSRLAVTEVHHGDHVHRRPDGDGHASFWPKVFQFVFALPLLVGLGTRYVSRALAAVLAFEALCSVSATPSTPAITLPSTWL</sequence>
<dbReference type="RefSeq" id="XP_013756032.1">
    <property type="nucleotide sequence ID" value="XM_013900578.1"/>
</dbReference>
<name>A0A0L0DK00_THETB</name>
<dbReference type="Proteomes" id="UP000054408">
    <property type="component" value="Unassembled WGS sequence"/>
</dbReference>
<feature type="transmembrane region" description="Helical" evidence="1">
    <location>
        <begin position="235"/>
        <end position="253"/>
    </location>
</feature>
<keyword evidence="1" id="KW-0472">Membrane</keyword>
<evidence type="ECO:0000256" key="1">
    <source>
        <dbReference type="SAM" id="Phobius"/>
    </source>
</evidence>
<feature type="transmembrane region" description="Helical" evidence="1">
    <location>
        <begin position="184"/>
        <end position="202"/>
    </location>
</feature>
<protein>
    <submittedName>
        <fullName evidence="2">Uncharacterized protein</fullName>
    </submittedName>
</protein>
<dbReference type="eggNOG" id="ENOG502SENQ">
    <property type="taxonomic scope" value="Eukaryota"/>
</dbReference>
<keyword evidence="3" id="KW-1185">Reference proteome</keyword>
<keyword evidence="1" id="KW-0812">Transmembrane</keyword>